<accession>A0A2R6Y1S0</accession>
<gene>
    <name evidence="2" type="ORF">BSOLF_2895</name>
</gene>
<evidence type="ECO:0000313" key="2">
    <source>
        <dbReference type="EMBL" id="PTQ56627.1"/>
    </source>
</evidence>
<sequence>MEKQQLFPVNPLYSVLAELVLDEVVRLYRIEQLKKAIDDALLSRDEEKFLQLSEELRMLKCEP</sequence>
<evidence type="ECO:0000313" key="3">
    <source>
        <dbReference type="Proteomes" id="UP000244338"/>
    </source>
</evidence>
<comment type="caution">
    <text evidence="2">The sequence shown here is derived from an EMBL/GenBank/DDBJ whole genome shotgun (WGS) entry which is preliminary data.</text>
</comment>
<dbReference type="Proteomes" id="UP000244338">
    <property type="component" value="Unassembled WGS sequence"/>
</dbReference>
<protein>
    <recommendedName>
        <fullName evidence="1">IDEAL domain-containing protein</fullName>
    </recommendedName>
</protein>
<dbReference type="EMBL" id="PEBX01000023">
    <property type="protein sequence ID" value="PTQ56627.1"/>
    <property type="molecule type" value="Genomic_DNA"/>
</dbReference>
<dbReference type="Gene3D" id="4.10.810.10">
    <property type="entry name" value="Virus Scaffolding Protein, Chain A"/>
    <property type="match status" value="1"/>
</dbReference>
<dbReference type="InterPro" id="IPR014957">
    <property type="entry name" value="IDEAL_dom"/>
</dbReference>
<proteinExistence type="predicted"/>
<evidence type="ECO:0000259" key="1">
    <source>
        <dbReference type="SMART" id="SM00914"/>
    </source>
</evidence>
<feature type="domain" description="IDEAL" evidence="1">
    <location>
        <begin position="20"/>
        <end position="56"/>
    </location>
</feature>
<dbReference type="InterPro" id="IPR027393">
    <property type="entry name" value="Virus_scaffolding_prot_C"/>
</dbReference>
<dbReference type="SMART" id="SM00914">
    <property type="entry name" value="IDEAL"/>
    <property type="match status" value="1"/>
</dbReference>
<reference evidence="3" key="1">
    <citation type="journal article" date="2018" name="Sci. Rep.">
        <title>Lignite coal burning seam in the remote Altai Mountains harbors a hydrogen-driven thermophilic microbial community.</title>
        <authorList>
            <person name="Kadnikov V.V."/>
            <person name="Mardanov A.V."/>
            <person name="Ivasenko D.A."/>
            <person name="Antsiferov D.V."/>
            <person name="Beletsky A.V."/>
            <person name="Karnachuk O.V."/>
            <person name="Ravin N.V."/>
        </authorList>
    </citation>
    <scope>NUCLEOTIDE SEQUENCE [LARGE SCALE GENOMIC DNA]</scope>
</reference>
<dbReference type="Pfam" id="PF08858">
    <property type="entry name" value="IDEAL"/>
    <property type="match status" value="1"/>
</dbReference>
<dbReference type="AlphaFoldDB" id="A0A2R6Y1S0"/>
<organism evidence="2 3">
    <name type="scientific">Candidatus Carbonibacillus altaicus</name>
    <dbReference type="NCBI Taxonomy" id="2163959"/>
    <lineage>
        <taxon>Bacteria</taxon>
        <taxon>Bacillati</taxon>
        <taxon>Bacillota</taxon>
        <taxon>Bacilli</taxon>
        <taxon>Bacillales</taxon>
        <taxon>Candidatus Carbonibacillus</taxon>
    </lineage>
</organism>
<name>A0A2R6Y1S0_9BACL</name>